<dbReference type="Gene3D" id="4.10.240.10">
    <property type="entry name" value="Zn(2)-C6 fungal-type DNA-binding domain"/>
    <property type="match status" value="1"/>
</dbReference>
<dbReference type="AlphaFoldDB" id="A0A5C3QSJ0"/>
<protein>
    <recommendedName>
        <fullName evidence="7">Zn(2)-C6 fungal-type domain-containing protein</fullName>
    </recommendedName>
</protein>
<evidence type="ECO:0000259" key="7">
    <source>
        <dbReference type="PROSITE" id="PS50048"/>
    </source>
</evidence>
<proteinExistence type="predicted"/>
<sequence>MPKAPSATNSGRPALRRNQACKTCRKRKLKCDAARPHCGTCVKQWQTVISVPAPVGYSHPSEPQCSYDPVEGLSLAPDTDPLEKIKELEADIVKLKEQLFEAHSAQKVTTLPDPHLQSRLSASPHLHRSSSSASPAPGEPAPPNSIKLPSTPMALMHLLSPESPETISRRKQEFDHIQNISMRNKDTSLYLDLLVSGWNPDLPDPKTLLHYVETFFRCDPCASHVLHRPSLMASLSLPAKDPNFPHASILHAICACASRWTPRRDQDGKKKASFADFHAGKTRQYIDRTMASGNDIFPVMQACTLLSWFFYHEGRWVEVWVFAGFQARVAIPLRLNYAGTVAPSNPSEGQYLPQPKSAVDLEGRRRTWWMTVMFDRMCSVAGWVHAIDEQDIGTEFPSTNYAFEHEQCSSTNPQDITTPDLFTSHPLEYTDSYILLLKAMLLFGRVTDFCVRHGIKTKGAPTRHQDPYQLPGFAQLDDLVSSSFLESLPTAFKTSAGVTDSPEGGSLDADLYMVRVLPHAATITLHNPYINFGDSNCVSTARCVKAARAILNLYYHLSSISVDVSRLHPLIAICWYLAAAVQVQLCKYFIEVGNTESESTVWGEINIMRFAMLEFGATSPIGTRQEGILQGLMQEIVRTTAQKQPLELGMPLYPFSRNTLWRKEYDGSGGMSDDLGDGDVDVVLDAAIGQRRVPSPAMTLTSSHSPTSTITGGSPGAIPLPSRTGMNGSHQQYTAHQDTYTQPYQQYDHAGPSSSSYQRQQGPLMQQQQNFPAHHQGYTAAGTSYPSLTPTPGPYVYPDPPSTAGTLIGSGSPNESYGATGSGVTVTGMVGPEEVVYQENGYVQGSYAMGSGAGSEGYGNRWG</sequence>
<evidence type="ECO:0000256" key="1">
    <source>
        <dbReference type="ARBA" id="ARBA00004123"/>
    </source>
</evidence>
<dbReference type="PANTHER" id="PTHR47338">
    <property type="entry name" value="ZN(II)2CYS6 TRANSCRIPTION FACTOR (EUROFUNG)-RELATED"/>
    <property type="match status" value="1"/>
</dbReference>
<dbReference type="Pfam" id="PF04082">
    <property type="entry name" value="Fungal_trans"/>
    <property type="match status" value="1"/>
</dbReference>
<evidence type="ECO:0000256" key="3">
    <source>
        <dbReference type="ARBA" id="ARBA00023015"/>
    </source>
</evidence>
<feature type="compositionally biased region" description="Polar residues" evidence="6">
    <location>
        <begin position="698"/>
        <end position="712"/>
    </location>
</feature>
<evidence type="ECO:0000313" key="9">
    <source>
        <dbReference type="Proteomes" id="UP000305067"/>
    </source>
</evidence>
<dbReference type="SUPFAM" id="SSF57701">
    <property type="entry name" value="Zn2/Cys6 DNA-binding domain"/>
    <property type="match status" value="1"/>
</dbReference>
<gene>
    <name evidence="8" type="ORF">BDV98DRAFT_564303</name>
</gene>
<dbReference type="EMBL" id="ML178820">
    <property type="protein sequence ID" value="TFL03491.1"/>
    <property type="molecule type" value="Genomic_DNA"/>
</dbReference>
<dbReference type="Pfam" id="PF00172">
    <property type="entry name" value="Zn_clus"/>
    <property type="match status" value="1"/>
</dbReference>
<feature type="compositionally biased region" description="Polar residues" evidence="6">
    <location>
        <begin position="724"/>
        <end position="733"/>
    </location>
</feature>
<dbReference type="InterPro" id="IPR050815">
    <property type="entry name" value="TF_fung"/>
</dbReference>
<feature type="compositionally biased region" description="Low complexity" evidence="6">
    <location>
        <begin position="118"/>
        <end position="136"/>
    </location>
</feature>
<keyword evidence="2" id="KW-0479">Metal-binding</keyword>
<feature type="region of interest" description="Disordered" evidence="6">
    <location>
        <begin position="696"/>
        <end position="733"/>
    </location>
</feature>
<keyword evidence="9" id="KW-1185">Reference proteome</keyword>
<dbReference type="PROSITE" id="PS50048">
    <property type="entry name" value="ZN2_CY6_FUNGAL_2"/>
    <property type="match status" value="1"/>
</dbReference>
<dbReference type="CDD" id="cd12148">
    <property type="entry name" value="fungal_TF_MHR"/>
    <property type="match status" value="1"/>
</dbReference>
<evidence type="ECO:0000256" key="6">
    <source>
        <dbReference type="SAM" id="MobiDB-lite"/>
    </source>
</evidence>
<evidence type="ECO:0000256" key="2">
    <source>
        <dbReference type="ARBA" id="ARBA00022723"/>
    </source>
</evidence>
<keyword evidence="4" id="KW-0804">Transcription</keyword>
<evidence type="ECO:0000256" key="5">
    <source>
        <dbReference type="ARBA" id="ARBA00023242"/>
    </source>
</evidence>
<dbReference type="InterPro" id="IPR001138">
    <property type="entry name" value="Zn2Cys6_DnaBD"/>
</dbReference>
<name>A0A5C3QSJ0_9AGAR</name>
<dbReference type="GO" id="GO:0003677">
    <property type="term" value="F:DNA binding"/>
    <property type="evidence" value="ECO:0007669"/>
    <property type="project" value="InterPro"/>
</dbReference>
<dbReference type="SMART" id="SM00066">
    <property type="entry name" value="GAL4"/>
    <property type="match status" value="1"/>
</dbReference>
<keyword evidence="3" id="KW-0805">Transcription regulation</keyword>
<dbReference type="CDD" id="cd00067">
    <property type="entry name" value="GAL4"/>
    <property type="match status" value="1"/>
</dbReference>
<dbReference type="GO" id="GO:0005634">
    <property type="term" value="C:nucleus"/>
    <property type="evidence" value="ECO:0007669"/>
    <property type="project" value="UniProtKB-SubCell"/>
</dbReference>
<reference evidence="8 9" key="1">
    <citation type="journal article" date="2019" name="Nat. Ecol. Evol.">
        <title>Megaphylogeny resolves global patterns of mushroom evolution.</title>
        <authorList>
            <person name="Varga T."/>
            <person name="Krizsan K."/>
            <person name="Foldi C."/>
            <person name="Dima B."/>
            <person name="Sanchez-Garcia M."/>
            <person name="Sanchez-Ramirez S."/>
            <person name="Szollosi G.J."/>
            <person name="Szarkandi J.G."/>
            <person name="Papp V."/>
            <person name="Albert L."/>
            <person name="Andreopoulos W."/>
            <person name="Angelini C."/>
            <person name="Antonin V."/>
            <person name="Barry K.W."/>
            <person name="Bougher N.L."/>
            <person name="Buchanan P."/>
            <person name="Buyck B."/>
            <person name="Bense V."/>
            <person name="Catcheside P."/>
            <person name="Chovatia M."/>
            <person name="Cooper J."/>
            <person name="Damon W."/>
            <person name="Desjardin D."/>
            <person name="Finy P."/>
            <person name="Geml J."/>
            <person name="Haridas S."/>
            <person name="Hughes K."/>
            <person name="Justo A."/>
            <person name="Karasinski D."/>
            <person name="Kautmanova I."/>
            <person name="Kiss B."/>
            <person name="Kocsube S."/>
            <person name="Kotiranta H."/>
            <person name="LaButti K.M."/>
            <person name="Lechner B.E."/>
            <person name="Liimatainen K."/>
            <person name="Lipzen A."/>
            <person name="Lukacs Z."/>
            <person name="Mihaltcheva S."/>
            <person name="Morgado L.N."/>
            <person name="Niskanen T."/>
            <person name="Noordeloos M.E."/>
            <person name="Ohm R.A."/>
            <person name="Ortiz-Santana B."/>
            <person name="Ovrebo C."/>
            <person name="Racz N."/>
            <person name="Riley R."/>
            <person name="Savchenko A."/>
            <person name="Shiryaev A."/>
            <person name="Soop K."/>
            <person name="Spirin V."/>
            <person name="Szebenyi C."/>
            <person name="Tomsovsky M."/>
            <person name="Tulloss R.E."/>
            <person name="Uehling J."/>
            <person name="Grigoriev I.V."/>
            <person name="Vagvolgyi C."/>
            <person name="Papp T."/>
            <person name="Martin F.M."/>
            <person name="Miettinen O."/>
            <person name="Hibbett D.S."/>
            <person name="Nagy L.G."/>
        </authorList>
    </citation>
    <scope>NUCLEOTIDE SEQUENCE [LARGE SCALE GENOMIC DNA]</scope>
    <source>
        <strain evidence="8 9">CBS 309.79</strain>
    </source>
</reference>
<dbReference type="InterPro" id="IPR036864">
    <property type="entry name" value="Zn2-C6_fun-type_DNA-bd_sf"/>
</dbReference>
<dbReference type="GO" id="GO:0000981">
    <property type="term" value="F:DNA-binding transcription factor activity, RNA polymerase II-specific"/>
    <property type="evidence" value="ECO:0007669"/>
    <property type="project" value="InterPro"/>
</dbReference>
<accession>A0A5C3QSJ0</accession>
<keyword evidence="5" id="KW-0539">Nucleus</keyword>
<dbReference type="PANTHER" id="PTHR47338:SF29">
    <property type="entry name" value="ZN(2)-C6 FUNGAL-TYPE DOMAIN-CONTAINING PROTEIN"/>
    <property type="match status" value="1"/>
</dbReference>
<dbReference type="InterPro" id="IPR007219">
    <property type="entry name" value="XnlR_reg_dom"/>
</dbReference>
<comment type="subcellular location">
    <subcellularLocation>
        <location evidence="1">Nucleus</location>
    </subcellularLocation>
</comment>
<dbReference type="GO" id="GO:0008270">
    <property type="term" value="F:zinc ion binding"/>
    <property type="evidence" value="ECO:0007669"/>
    <property type="project" value="InterPro"/>
</dbReference>
<dbReference type="STRING" id="1884261.A0A5C3QSJ0"/>
<dbReference type="Proteomes" id="UP000305067">
    <property type="component" value="Unassembled WGS sequence"/>
</dbReference>
<feature type="domain" description="Zn(2)-C6 fungal-type" evidence="7">
    <location>
        <begin position="20"/>
        <end position="67"/>
    </location>
</feature>
<feature type="region of interest" description="Disordered" evidence="6">
    <location>
        <begin position="106"/>
        <end position="149"/>
    </location>
</feature>
<evidence type="ECO:0000256" key="4">
    <source>
        <dbReference type="ARBA" id="ARBA00023163"/>
    </source>
</evidence>
<dbReference type="GO" id="GO:0006351">
    <property type="term" value="P:DNA-templated transcription"/>
    <property type="evidence" value="ECO:0007669"/>
    <property type="project" value="InterPro"/>
</dbReference>
<dbReference type="OrthoDB" id="5600212at2759"/>
<organism evidence="8 9">
    <name type="scientific">Pterulicium gracile</name>
    <dbReference type="NCBI Taxonomy" id="1884261"/>
    <lineage>
        <taxon>Eukaryota</taxon>
        <taxon>Fungi</taxon>
        <taxon>Dikarya</taxon>
        <taxon>Basidiomycota</taxon>
        <taxon>Agaricomycotina</taxon>
        <taxon>Agaricomycetes</taxon>
        <taxon>Agaricomycetidae</taxon>
        <taxon>Agaricales</taxon>
        <taxon>Pleurotineae</taxon>
        <taxon>Pterulaceae</taxon>
        <taxon>Pterulicium</taxon>
    </lineage>
</organism>
<evidence type="ECO:0000313" key="8">
    <source>
        <dbReference type="EMBL" id="TFL03491.1"/>
    </source>
</evidence>